<comment type="caution">
    <text evidence="1">The sequence shown here is derived from an EMBL/GenBank/DDBJ whole genome shotgun (WGS) entry which is preliminary data.</text>
</comment>
<accession>A0A3S0S802</accession>
<proteinExistence type="predicted"/>
<dbReference type="EMBL" id="RJTH01000010">
    <property type="protein sequence ID" value="RUM22237.1"/>
    <property type="molecule type" value="Genomic_DNA"/>
</dbReference>
<name>A0A3S0S802_9HYPH</name>
<evidence type="ECO:0000313" key="1">
    <source>
        <dbReference type="EMBL" id="RUM22237.1"/>
    </source>
</evidence>
<keyword evidence="2" id="KW-1185">Reference proteome</keyword>
<sequence>MRHLPAAYTSCPLAAFVIRCPRTTASSTASEAVEFQISSTLAEPATRQFRCINSAAPSLTYAIITLQNFD</sequence>
<dbReference type="AlphaFoldDB" id="A0A3S0S802"/>
<protein>
    <submittedName>
        <fullName evidence="1">Uncharacterized protein</fullName>
    </submittedName>
</protein>
<gene>
    <name evidence="1" type="ORF">EFQ99_25470</name>
</gene>
<organism evidence="1 2">
    <name type="scientific">Rhizobium vallis</name>
    <dbReference type="NCBI Taxonomy" id="634290"/>
    <lineage>
        <taxon>Bacteria</taxon>
        <taxon>Pseudomonadati</taxon>
        <taxon>Pseudomonadota</taxon>
        <taxon>Alphaproteobacteria</taxon>
        <taxon>Hyphomicrobiales</taxon>
        <taxon>Rhizobiaceae</taxon>
        <taxon>Rhizobium/Agrobacterium group</taxon>
        <taxon>Rhizobium</taxon>
    </lineage>
</organism>
<dbReference type="Proteomes" id="UP000278823">
    <property type="component" value="Unassembled WGS sequence"/>
</dbReference>
<reference evidence="2" key="1">
    <citation type="submission" date="2018-11" db="EMBL/GenBank/DDBJ databases">
        <title>Rhizobium chutanense sp. nov., isolated from root nodules of Phaseolus vulgaris in China.</title>
        <authorList>
            <person name="Huo Y."/>
        </authorList>
    </citation>
    <scope>NUCLEOTIDE SEQUENCE [LARGE SCALE GENOMIC DNA]</scope>
    <source>
        <strain evidence="2">CCBAU 65647</strain>
    </source>
</reference>
<evidence type="ECO:0000313" key="2">
    <source>
        <dbReference type="Proteomes" id="UP000278823"/>
    </source>
</evidence>